<proteinExistence type="predicted"/>
<protein>
    <submittedName>
        <fullName evidence="2">Uncharacterized protein</fullName>
    </submittedName>
</protein>
<feature type="region of interest" description="Disordered" evidence="1">
    <location>
        <begin position="142"/>
        <end position="197"/>
    </location>
</feature>
<evidence type="ECO:0000256" key="1">
    <source>
        <dbReference type="SAM" id="MobiDB-lite"/>
    </source>
</evidence>
<gene>
    <name evidence="2" type="ORF">BIN_B_05524</name>
</gene>
<dbReference type="EMBL" id="LR589198">
    <property type="protein sequence ID" value="VTP04402.1"/>
    <property type="molecule type" value="Genomic_DNA"/>
</dbReference>
<reference evidence="2" key="1">
    <citation type="submission" date="2019-05" db="EMBL/GenBank/DDBJ databases">
        <authorList>
            <person name="Naeem R."/>
            <person name="Antony C."/>
            <person name="Guan Q."/>
        </authorList>
    </citation>
    <scope>NUCLEOTIDE SEQUENCE</scope>
    <source>
        <strain evidence="2">2</strain>
    </source>
</reference>
<sequence>MSRTECDQPKLTAPRRGSSLAKSGFDIAKTPPQTTLVKIMKAEVSVELCCPLVDRVDNHRSGTELAPTADAATKPIDQQVAAETLALLAAVNSQPHPAAHPQSNTTRYLNVTASLTLLSNVVRNHIARLTAMGLHVTVEPAAHHPQAQPRNDKAAQSLQPAPGRSRVSAHLGTGGGLSGPEDVKNDQEFGVVIDPKG</sequence>
<name>A0A653F5Z7_9MYCO</name>
<accession>A0A653F5Z7</accession>
<organism evidence="2">
    <name type="scientific">Mycobacterium riyadhense</name>
    <dbReference type="NCBI Taxonomy" id="486698"/>
    <lineage>
        <taxon>Bacteria</taxon>
        <taxon>Bacillati</taxon>
        <taxon>Actinomycetota</taxon>
        <taxon>Actinomycetes</taxon>
        <taxon>Mycobacteriales</taxon>
        <taxon>Mycobacteriaceae</taxon>
        <taxon>Mycobacterium</taxon>
    </lineage>
</organism>
<feature type="region of interest" description="Disordered" evidence="1">
    <location>
        <begin position="1"/>
        <end position="26"/>
    </location>
</feature>
<evidence type="ECO:0000313" key="2">
    <source>
        <dbReference type="EMBL" id="VTP04402.1"/>
    </source>
</evidence>
<dbReference type="AlphaFoldDB" id="A0A653F5Z7"/>